<dbReference type="CDD" id="cd04301">
    <property type="entry name" value="NAT_SF"/>
    <property type="match status" value="1"/>
</dbReference>
<protein>
    <submittedName>
        <fullName evidence="2">GCN5-related N-acetyltransferase</fullName>
    </submittedName>
</protein>
<reference evidence="2" key="1">
    <citation type="journal article" date="2013" name="Environ. Microbiol.">
        <title>Microbiota from the distal guts of lean and obese adolescents exhibit partial functional redundancy besides clear differences in community structure.</title>
        <authorList>
            <person name="Ferrer M."/>
            <person name="Ruiz A."/>
            <person name="Lanza F."/>
            <person name="Haange S.B."/>
            <person name="Oberbach A."/>
            <person name="Till H."/>
            <person name="Bargiela R."/>
            <person name="Campoy C."/>
            <person name="Segura M.T."/>
            <person name="Richter M."/>
            <person name="von Bergen M."/>
            <person name="Seifert J."/>
            <person name="Suarez A."/>
        </authorList>
    </citation>
    <scope>NUCLEOTIDE SEQUENCE</scope>
</reference>
<dbReference type="InterPro" id="IPR000182">
    <property type="entry name" value="GNAT_dom"/>
</dbReference>
<dbReference type="SUPFAM" id="SSF55729">
    <property type="entry name" value="Acyl-CoA N-acyltransferases (Nat)"/>
    <property type="match status" value="1"/>
</dbReference>
<dbReference type="GO" id="GO:0016747">
    <property type="term" value="F:acyltransferase activity, transferring groups other than amino-acyl groups"/>
    <property type="evidence" value="ECO:0007669"/>
    <property type="project" value="InterPro"/>
</dbReference>
<dbReference type="InterPro" id="IPR016181">
    <property type="entry name" value="Acyl_CoA_acyltransferase"/>
</dbReference>
<name>K1RRP3_9ZZZZ</name>
<gene>
    <name evidence="2" type="ORF">OBE_16372</name>
</gene>
<comment type="caution">
    <text evidence="2">The sequence shown here is derived from an EMBL/GenBank/DDBJ whole genome shotgun (WGS) entry which is preliminary data.</text>
</comment>
<dbReference type="EMBL" id="AJWZ01011184">
    <property type="protein sequence ID" value="EKC46234.1"/>
    <property type="molecule type" value="Genomic_DNA"/>
</dbReference>
<feature type="non-terminal residue" evidence="2">
    <location>
        <position position="1"/>
    </location>
</feature>
<accession>K1RRP3</accession>
<dbReference type="AlphaFoldDB" id="K1RRP3"/>
<dbReference type="Pfam" id="PF13508">
    <property type="entry name" value="Acetyltransf_7"/>
    <property type="match status" value="1"/>
</dbReference>
<organism evidence="2">
    <name type="scientific">human gut metagenome</name>
    <dbReference type="NCBI Taxonomy" id="408170"/>
    <lineage>
        <taxon>unclassified sequences</taxon>
        <taxon>metagenomes</taxon>
        <taxon>organismal metagenomes</taxon>
    </lineage>
</organism>
<dbReference type="PROSITE" id="PS51186">
    <property type="entry name" value="GNAT"/>
    <property type="match status" value="1"/>
</dbReference>
<feature type="domain" description="N-acetyltransferase" evidence="1">
    <location>
        <begin position="17"/>
        <end position="163"/>
    </location>
</feature>
<evidence type="ECO:0000313" key="2">
    <source>
        <dbReference type="EMBL" id="EKC46234.1"/>
    </source>
</evidence>
<dbReference type="Gene3D" id="3.40.630.30">
    <property type="match status" value="1"/>
</dbReference>
<evidence type="ECO:0000259" key="1">
    <source>
        <dbReference type="PROSITE" id="PS51186"/>
    </source>
</evidence>
<sequence>VYWEVAENEKSGFVEVSMIVPVDETNLLQAATIHSISWKESHRAFCTPDFIETHTPDRQREYLRNKMNNGTKLYMLVEEKSIGVVSVTKGLIEDLYILPDMQNMGYGTKLLLYAVGQCTDTSTLWILENNVNAGRLYRRIGFKETGRKNAITNKLDEIEFALT</sequence>
<keyword evidence="2" id="KW-0808">Transferase</keyword>
<proteinExistence type="predicted"/>